<dbReference type="EMBL" id="KN818378">
    <property type="protein sequence ID" value="KIL57222.1"/>
    <property type="molecule type" value="Genomic_DNA"/>
</dbReference>
<dbReference type="Proteomes" id="UP000054549">
    <property type="component" value="Unassembled WGS sequence"/>
</dbReference>
<dbReference type="EMBL" id="KN818378">
    <property type="protein sequence ID" value="KIL57223.1"/>
    <property type="molecule type" value="Genomic_DNA"/>
</dbReference>
<dbReference type="AlphaFoldDB" id="A0A0C2WLZ6"/>
<protein>
    <submittedName>
        <fullName evidence="3">Uncharacterized protein</fullName>
    </submittedName>
</protein>
<accession>A0A0C2WLZ6</accession>
<evidence type="ECO:0000313" key="4">
    <source>
        <dbReference type="Proteomes" id="UP000054549"/>
    </source>
</evidence>
<feature type="transmembrane region" description="Helical" evidence="1">
    <location>
        <begin position="6"/>
        <end position="27"/>
    </location>
</feature>
<keyword evidence="4" id="KW-1185">Reference proteome</keyword>
<dbReference type="OrthoDB" id="3053835at2759"/>
<organism evidence="3 4">
    <name type="scientific">Amanita muscaria (strain Koide BX008)</name>
    <dbReference type="NCBI Taxonomy" id="946122"/>
    <lineage>
        <taxon>Eukaryota</taxon>
        <taxon>Fungi</taxon>
        <taxon>Dikarya</taxon>
        <taxon>Basidiomycota</taxon>
        <taxon>Agaricomycotina</taxon>
        <taxon>Agaricomycetes</taxon>
        <taxon>Agaricomycetidae</taxon>
        <taxon>Agaricales</taxon>
        <taxon>Pluteineae</taxon>
        <taxon>Amanitaceae</taxon>
        <taxon>Amanita</taxon>
    </lineage>
</organism>
<sequence>MQVVANLFNWLLYGVLTVQLYLYYLAFPNDRAWTKAAVYTVYVLETIQVIGLSSVLLSLIVTDDFSSHDSWLSFASFPSGVPFNGAGLDHALLVHVLLVDFVGGLCLLISAAYSVFRRIIS</sequence>
<reference evidence="3 4" key="1">
    <citation type="submission" date="2014-04" db="EMBL/GenBank/DDBJ databases">
        <title>Evolutionary Origins and Diversification of the Mycorrhizal Mutualists.</title>
        <authorList>
            <consortium name="DOE Joint Genome Institute"/>
            <consortium name="Mycorrhizal Genomics Consortium"/>
            <person name="Kohler A."/>
            <person name="Kuo A."/>
            <person name="Nagy L.G."/>
            <person name="Floudas D."/>
            <person name="Copeland A."/>
            <person name="Barry K.W."/>
            <person name="Cichocki N."/>
            <person name="Veneault-Fourrey C."/>
            <person name="LaButti K."/>
            <person name="Lindquist E.A."/>
            <person name="Lipzen A."/>
            <person name="Lundell T."/>
            <person name="Morin E."/>
            <person name="Murat C."/>
            <person name="Riley R."/>
            <person name="Ohm R."/>
            <person name="Sun H."/>
            <person name="Tunlid A."/>
            <person name="Henrissat B."/>
            <person name="Grigoriev I.V."/>
            <person name="Hibbett D.S."/>
            <person name="Martin F."/>
        </authorList>
    </citation>
    <scope>NUCLEOTIDE SEQUENCE [LARGE SCALE GENOMIC DNA]</scope>
    <source>
        <strain evidence="3 4">Koide BX008</strain>
    </source>
</reference>
<feature type="transmembrane region" description="Helical" evidence="1">
    <location>
        <begin position="92"/>
        <end position="116"/>
    </location>
</feature>
<evidence type="ECO:0000313" key="3">
    <source>
        <dbReference type="EMBL" id="KIL57223.1"/>
    </source>
</evidence>
<keyword evidence="1" id="KW-1133">Transmembrane helix</keyword>
<feature type="transmembrane region" description="Helical" evidence="1">
    <location>
        <begin position="39"/>
        <end position="61"/>
    </location>
</feature>
<dbReference type="HOGENOM" id="CLU_046025_16_2_1"/>
<evidence type="ECO:0000313" key="2">
    <source>
        <dbReference type="EMBL" id="KIL57222.1"/>
    </source>
</evidence>
<proteinExistence type="predicted"/>
<gene>
    <name evidence="2" type="ORF">M378DRAFT_172041</name>
    <name evidence="3" type="ORF">M378DRAFT_88183</name>
</gene>
<name>A0A0C2WLZ6_AMAMK</name>
<keyword evidence="1" id="KW-0812">Transmembrane</keyword>
<evidence type="ECO:0000256" key="1">
    <source>
        <dbReference type="SAM" id="Phobius"/>
    </source>
</evidence>
<keyword evidence="1" id="KW-0472">Membrane</keyword>